<dbReference type="RefSeq" id="WP_123120169.1">
    <property type="nucleotide sequence ID" value="NZ_RJJR01000005.1"/>
</dbReference>
<organism evidence="4 5">
    <name type="scientific">Hanamia caeni</name>
    <dbReference type="NCBI Taxonomy" id="2294116"/>
    <lineage>
        <taxon>Bacteria</taxon>
        <taxon>Pseudomonadati</taxon>
        <taxon>Bacteroidota</taxon>
        <taxon>Chitinophagia</taxon>
        <taxon>Chitinophagales</taxon>
        <taxon>Chitinophagaceae</taxon>
        <taxon>Hanamia</taxon>
    </lineage>
</organism>
<dbReference type="OrthoDB" id="98874at2"/>
<dbReference type="SUPFAM" id="SSF48452">
    <property type="entry name" value="TPR-like"/>
    <property type="match status" value="2"/>
</dbReference>
<comment type="caution">
    <text evidence="4">The sequence shown here is derived from an EMBL/GenBank/DDBJ whole genome shotgun (WGS) entry which is preliminary data.</text>
</comment>
<dbReference type="Pfam" id="PF13181">
    <property type="entry name" value="TPR_8"/>
    <property type="match status" value="1"/>
</dbReference>
<feature type="repeat" description="TPR" evidence="1">
    <location>
        <begin position="561"/>
        <end position="594"/>
    </location>
</feature>
<keyword evidence="5" id="KW-1185">Reference proteome</keyword>
<name>A0A3M9NJZ9_9BACT</name>
<dbReference type="Gene3D" id="1.25.40.10">
    <property type="entry name" value="Tetratricopeptide repeat domain"/>
    <property type="match status" value="2"/>
</dbReference>
<evidence type="ECO:0000313" key="4">
    <source>
        <dbReference type="EMBL" id="RNI37328.1"/>
    </source>
</evidence>
<dbReference type="AlphaFoldDB" id="A0A3M9NJZ9"/>
<dbReference type="Gene3D" id="2.60.120.1130">
    <property type="match status" value="1"/>
</dbReference>
<dbReference type="Proteomes" id="UP000267223">
    <property type="component" value="Unassembled WGS sequence"/>
</dbReference>
<dbReference type="SMART" id="SM00460">
    <property type="entry name" value="TGc"/>
    <property type="match status" value="1"/>
</dbReference>
<sequence>MKKYLVAILLACGSSIFAQTNPYVTAWKYLNENNRPEAEKLLQKAVESSSYYDDAFITDLYIKTYNRKEDEVKEFVSSFYKKSANPYPYVFALWSNKALAGSVGKKTSESQVEFLNTILSDKNAPGTLVAAANYNEKMHYLFSGEFQKSQSYSEAVGNIKNWQFVGPFENLSQSGFYKDYGPLEHPEQSAVFKSISNADVQWFTPQIESKDGWTPIVYQFNKATAIVYAQSFINSEAAQTVFCNIGCAGSVKVWVNDELVISESKERNTELDNYSVKYDLKKGGNRILVQLGYSNASYPSFSLRLTDDRYRPITNISNSSNFISYPKNTGGEKKYELIPGFAQKYFTDKIEKDKNNLLNYLLLADVYLRSENLLEAHNTLTDALKIAPGNCLIRMKLVTVLKQENNKTAYQEELEKIKKADPESVDVYDLNLEELYKNEKYQECENALQKRIQKFGENEVTDAYELMLLAQDKKYDDLVKVAEKMYSKYPGNAKLLPMMYNIKKEVYKDNKGALKVYDNFMKDNYDYDTYIKYADLLIDQGITKKGLEIKEDLAKRFSFAPVGFYKLSQYFFSIKQYDKAEDNIKKSLVLSPYNEDYWQQLGDIKSEKNNVAEAMDAYNQSLKYDPNQYDIISKIRKLNNKPEIYKLFPEVDIDKEIANDNPDEAQNKDYGYYYILDQHDAVIYPDGANEQYYTTILKITNEKGVERYKETSIDYNNDQSLLIEKAQIIKKNQAKIDGERNDNQIVFTNLEAGDYIVMKYRLQSYASGRFAKDFWDKHYFNGKIYCHATKYNLLIPATQKFKYLLTNSNIQPTVTDVEDFKKYSWEMIKATPLKDEPLMPLVIDEGAILHVSTVSSWKDIADWYSDISNNKSEKDFEILALYKKLFPGNNKPMSQFEKAKIIYDYIESNIRYSSVSFRQSAFVPQRASATLITRLGDCKDLSNLFVTLARMAGINAQMVLVDTRDNGEKDMMLPSVEFNHCIAKAILDNKPYFIELTDNYLPFTSLPNVLNGALALEIPAKPNAEKKELIHLHAVNRKKDIIKRIIDIKPEEEDLKISVKSILYGSFSASTRQDYRNLDNEKQIQEMEKVVAGRYKNNVSLDKVHFNGLDQLDDSISYDYSYKVKNEVAEIGSLNTFKIVYPDIVATLDNFSADKRDFPVEYWNYETADAYETVVNITAPDGKSFVELPKGESASFKDMKFSISYTLKAPDKLTIIRKFSDARSQQISKEDYPAFKAFFEKIVKSEQKFIAFK</sequence>
<feature type="chain" id="PRO_5017965147" evidence="2">
    <location>
        <begin position="19"/>
        <end position="1253"/>
    </location>
</feature>
<feature type="repeat" description="TPR" evidence="1">
    <location>
        <begin position="595"/>
        <end position="628"/>
    </location>
</feature>
<feature type="signal peptide" evidence="2">
    <location>
        <begin position="1"/>
        <end position="18"/>
    </location>
</feature>
<dbReference type="InterPro" id="IPR038765">
    <property type="entry name" value="Papain-like_cys_pep_sf"/>
</dbReference>
<dbReference type="InterPro" id="IPR011990">
    <property type="entry name" value="TPR-like_helical_dom_sf"/>
</dbReference>
<dbReference type="Pfam" id="PF12969">
    <property type="entry name" value="DUF3857"/>
    <property type="match status" value="1"/>
</dbReference>
<evidence type="ECO:0000256" key="1">
    <source>
        <dbReference type="PROSITE-ProRule" id="PRU00339"/>
    </source>
</evidence>
<dbReference type="InterPro" id="IPR024618">
    <property type="entry name" value="DUF3857"/>
</dbReference>
<dbReference type="Gene3D" id="2.60.40.3140">
    <property type="match status" value="1"/>
</dbReference>
<dbReference type="InterPro" id="IPR002931">
    <property type="entry name" value="Transglutaminase-like"/>
</dbReference>
<feature type="domain" description="Transglutaminase-like" evidence="3">
    <location>
        <begin position="930"/>
        <end position="998"/>
    </location>
</feature>
<keyword evidence="1" id="KW-0802">TPR repeat</keyword>
<proteinExistence type="predicted"/>
<evidence type="ECO:0000259" key="3">
    <source>
        <dbReference type="SMART" id="SM00460"/>
    </source>
</evidence>
<dbReference type="Pfam" id="PF01841">
    <property type="entry name" value="Transglut_core"/>
    <property type="match status" value="1"/>
</dbReference>
<dbReference type="SUPFAM" id="SSF54001">
    <property type="entry name" value="Cysteine proteinases"/>
    <property type="match status" value="1"/>
</dbReference>
<accession>A0A3M9NJZ9</accession>
<dbReference type="SMART" id="SM00028">
    <property type="entry name" value="TPR"/>
    <property type="match status" value="3"/>
</dbReference>
<reference evidence="4 5" key="1">
    <citation type="submission" date="2018-11" db="EMBL/GenBank/DDBJ databases">
        <title>Draft genome sequence of Ferruginibacter sp. BO-59.</title>
        <authorList>
            <person name="Im W.T."/>
        </authorList>
    </citation>
    <scope>NUCLEOTIDE SEQUENCE [LARGE SCALE GENOMIC DNA]</scope>
    <source>
        <strain evidence="4 5">BO-59</strain>
    </source>
</reference>
<gene>
    <name evidence="4" type="ORF">EFY79_07975</name>
</gene>
<evidence type="ECO:0000313" key="5">
    <source>
        <dbReference type="Proteomes" id="UP000267223"/>
    </source>
</evidence>
<dbReference type="EMBL" id="RJJR01000005">
    <property type="protein sequence ID" value="RNI37328.1"/>
    <property type="molecule type" value="Genomic_DNA"/>
</dbReference>
<dbReference type="PROSITE" id="PS50005">
    <property type="entry name" value="TPR"/>
    <property type="match status" value="2"/>
</dbReference>
<dbReference type="InterPro" id="IPR019734">
    <property type="entry name" value="TPR_rpt"/>
</dbReference>
<evidence type="ECO:0000256" key="2">
    <source>
        <dbReference type="SAM" id="SignalP"/>
    </source>
</evidence>
<dbReference type="Gene3D" id="3.10.620.30">
    <property type="match status" value="1"/>
</dbReference>
<protein>
    <submittedName>
        <fullName evidence="4">DUF3857 domain-containing protein</fullName>
    </submittedName>
</protein>
<keyword evidence="2" id="KW-0732">Signal</keyword>